<dbReference type="Gramene" id="rna-AYBTSS11_LOCUS25271">
    <property type="protein sequence ID" value="CAJ1973211.1"/>
    <property type="gene ID" value="gene-AYBTSS11_LOCUS25271"/>
</dbReference>
<dbReference type="EMBL" id="OY731406">
    <property type="protein sequence ID" value="CAJ1973211.1"/>
    <property type="molecule type" value="Genomic_DNA"/>
</dbReference>
<protein>
    <submittedName>
        <fullName evidence="2">Uncharacterized protein</fullName>
    </submittedName>
</protein>
<keyword evidence="3" id="KW-1185">Reference proteome</keyword>
<name>A0AA86SUU2_9FABA</name>
<feature type="region of interest" description="Disordered" evidence="1">
    <location>
        <begin position="82"/>
        <end position="111"/>
    </location>
</feature>
<evidence type="ECO:0000256" key="1">
    <source>
        <dbReference type="SAM" id="MobiDB-lite"/>
    </source>
</evidence>
<dbReference type="AlphaFoldDB" id="A0AA86SUU2"/>
<gene>
    <name evidence="2" type="ORF">AYBTSS11_LOCUS25271</name>
</gene>
<accession>A0AA86SUU2</accession>
<feature type="region of interest" description="Disordered" evidence="1">
    <location>
        <begin position="1"/>
        <end position="22"/>
    </location>
</feature>
<organism evidence="2 3">
    <name type="scientific">Sphenostylis stenocarpa</name>
    <dbReference type="NCBI Taxonomy" id="92480"/>
    <lineage>
        <taxon>Eukaryota</taxon>
        <taxon>Viridiplantae</taxon>
        <taxon>Streptophyta</taxon>
        <taxon>Embryophyta</taxon>
        <taxon>Tracheophyta</taxon>
        <taxon>Spermatophyta</taxon>
        <taxon>Magnoliopsida</taxon>
        <taxon>eudicotyledons</taxon>
        <taxon>Gunneridae</taxon>
        <taxon>Pentapetalae</taxon>
        <taxon>rosids</taxon>
        <taxon>fabids</taxon>
        <taxon>Fabales</taxon>
        <taxon>Fabaceae</taxon>
        <taxon>Papilionoideae</taxon>
        <taxon>50 kb inversion clade</taxon>
        <taxon>NPAAA clade</taxon>
        <taxon>indigoferoid/millettioid clade</taxon>
        <taxon>Phaseoleae</taxon>
        <taxon>Sphenostylis</taxon>
    </lineage>
</organism>
<sequence length="111" mass="12030">MKYLTRRGTPTINASDDSLFLPSFQTPKRENTAIPSRAHHLDGPFHSYVHQRYLFSFSAHRNQKPPNSSCTIVTPLATQHAGDLAQRADASDGGVGDGELGGRRRDGLGGA</sequence>
<evidence type="ECO:0000313" key="2">
    <source>
        <dbReference type="EMBL" id="CAJ1973211.1"/>
    </source>
</evidence>
<proteinExistence type="predicted"/>
<reference evidence="2" key="1">
    <citation type="submission" date="2023-10" db="EMBL/GenBank/DDBJ databases">
        <authorList>
            <person name="Domelevo Entfellner J.-B."/>
        </authorList>
    </citation>
    <scope>NUCLEOTIDE SEQUENCE</scope>
</reference>
<evidence type="ECO:0000313" key="3">
    <source>
        <dbReference type="Proteomes" id="UP001189624"/>
    </source>
</evidence>
<dbReference type="Proteomes" id="UP001189624">
    <property type="component" value="Chromosome 9"/>
</dbReference>
<feature type="compositionally biased region" description="Basic and acidic residues" evidence="1">
    <location>
        <begin position="100"/>
        <end position="111"/>
    </location>
</feature>